<keyword evidence="1" id="KW-0560">Oxidoreductase</keyword>
<comment type="caution">
    <text evidence="4">The sequence shown here is derived from an EMBL/GenBank/DDBJ whole genome shotgun (WGS) entry which is preliminary data.</text>
</comment>
<dbReference type="PANTHER" id="PTHR11133:SF22">
    <property type="entry name" value="ALPHA-AMINOADIPIC SEMIALDEHYDE SYNTHASE, MITOCHONDRIAL"/>
    <property type="match status" value="1"/>
</dbReference>
<dbReference type="InterPro" id="IPR032095">
    <property type="entry name" value="Sacchrp_dh-like_C"/>
</dbReference>
<reference evidence="4 5" key="1">
    <citation type="submission" date="2018-06" db="EMBL/GenBank/DDBJ databases">
        <title>Extensive metabolic versatility and redundancy in microbially diverse, dynamic hydrothermal sediments.</title>
        <authorList>
            <person name="Dombrowski N."/>
            <person name="Teske A."/>
            <person name="Baker B.J."/>
        </authorList>
    </citation>
    <scope>NUCLEOTIDE SEQUENCE [LARGE SCALE GENOMIC DNA]</scope>
    <source>
        <strain evidence="4">B20_G2</strain>
    </source>
</reference>
<dbReference type="InterPro" id="IPR036291">
    <property type="entry name" value="NAD(P)-bd_dom_sf"/>
</dbReference>
<accession>A0A497EXG9</accession>
<name>A0A497EXG9_9CREN</name>
<dbReference type="Gene3D" id="3.30.360.10">
    <property type="entry name" value="Dihydrodipicolinate Reductase, domain 2"/>
    <property type="match status" value="1"/>
</dbReference>
<dbReference type="AlphaFoldDB" id="A0A497EXG9"/>
<dbReference type="Proteomes" id="UP000269499">
    <property type="component" value="Unassembled WGS sequence"/>
</dbReference>
<evidence type="ECO:0000259" key="2">
    <source>
        <dbReference type="Pfam" id="PF03446"/>
    </source>
</evidence>
<evidence type="ECO:0000313" key="5">
    <source>
        <dbReference type="Proteomes" id="UP000269499"/>
    </source>
</evidence>
<evidence type="ECO:0000259" key="3">
    <source>
        <dbReference type="Pfam" id="PF16653"/>
    </source>
</evidence>
<dbReference type="SUPFAM" id="SSF55347">
    <property type="entry name" value="Glyceraldehyde-3-phosphate dehydrogenase-like, C-terminal domain"/>
    <property type="match status" value="1"/>
</dbReference>
<gene>
    <name evidence="4" type="ORF">DRJ26_05380</name>
</gene>
<protein>
    <submittedName>
        <fullName evidence="4">Uncharacterized protein</fullName>
    </submittedName>
</protein>
<evidence type="ECO:0000256" key="1">
    <source>
        <dbReference type="ARBA" id="ARBA00023002"/>
    </source>
</evidence>
<dbReference type="Pfam" id="PF16653">
    <property type="entry name" value="Sacchrp_dh_C"/>
    <property type="match status" value="1"/>
</dbReference>
<dbReference type="InterPro" id="IPR051168">
    <property type="entry name" value="AASS"/>
</dbReference>
<organism evidence="4 5">
    <name type="scientific">Thermoproteota archaeon</name>
    <dbReference type="NCBI Taxonomy" id="2056631"/>
    <lineage>
        <taxon>Archaea</taxon>
        <taxon>Thermoproteota</taxon>
    </lineage>
</organism>
<feature type="domain" description="6-phosphogluconate dehydrogenase NADP-binding" evidence="2">
    <location>
        <begin position="4"/>
        <end position="111"/>
    </location>
</feature>
<dbReference type="GO" id="GO:0016491">
    <property type="term" value="F:oxidoreductase activity"/>
    <property type="evidence" value="ECO:0007669"/>
    <property type="project" value="UniProtKB-KW"/>
</dbReference>
<sequence length="378" mass="41991">MYDVLLIGFGRMGYATALDLVDSGYKVIVADVRKEALDLAEKELGVDTYHIKNGFNWVGNFKGKVEVAASSLSWPIAFQGAKAVVEAGLNLTDVTSLSGQDPTIIDEIAKKNKVYAVLYAGVAPGMIQILSGAIYRELGGLDKLEIYCGGMPMNPEGKPLRTNITWSPIGFLGMYSRKSRKVVDGKIVYVDPLEDSGTIEIPGEGEYEYFLSDGLRSLLITFKDVPYMAEYSLRWKGHLEQIKLLRDLGLISKQPIQIRGVEIAPIELTAKVVESKLSKDPKDKVLTLVRGTKGNKQITYVNATYYDEKRKLTAMQQTTGLTHSRLTMMALEGKLKQIREIGAIYPEEIGLNPKLFNEYLNKMKEIGITFTKIESTLD</sequence>
<dbReference type="Gene3D" id="3.40.50.720">
    <property type="entry name" value="NAD(P)-binding Rossmann-like Domain"/>
    <property type="match status" value="1"/>
</dbReference>
<dbReference type="SUPFAM" id="SSF51735">
    <property type="entry name" value="NAD(P)-binding Rossmann-fold domains"/>
    <property type="match status" value="1"/>
</dbReference>
<feature type="domain" description="Saccharopine dehydrogenase-like C-terminal" evidence="3">
    <location>
        <begin position="121"/>
        <end position="368"/>
    </location>
</feature>
<dbReference type="InterPro" id="IPR006115">
    <property type="entry name" value="6PGDH_NADP-bd"/>
</dbReference>
<dbReference type="PANTHER" id="PTHR11133">
    <property type="entry name" value="SACCHAROPINE DEHYDROGENASE"/>
    <property type="match status" value="1"/>
</dbReference>
<dbReference type="Pfam" id="PF03446">
    <property type="entry name" value="NAD_binding_2"/>
    <property type="match status" value="1"/>
</dbReference>
<dbReference type="GO" id="GO:0050661">
    <property type="term" value="F:NADP binding"/>
    <property type="evidence" value="ECO:0007669"/>
    <property type="project" value="InterPro"/>
</dbReference>
<proteinExistence type="predicted"/>
<dbReference type="EMBL" id="QMRA01000148">
    <property type="protein sequence ID" value="RLE51819.1"/>
    <property type="molecule type" value="Genomic_DNA"/>
</dbReference>
<evidence type="ECO:0000313" key="4">
    <source>
        <dbReference type="EMBL" id="RLE51819.1"/>
    </source>
</evidence>